<evidence type="ECO:0000259" key="9">
    <source>
        <dbReference type="PROSITE" id="PS50928"/>
    </source>
</evidence>
<keyword evidence="4 7" id="KW-0812">Transmembrane</keyword>
<dbReference type="InterPro" id="IPR000515">
    <property type="entry name" value="MetI-like"/>
</dbReference>
<accession>A0ABP8VZZ7</accession>
<gene>
    <name evidence="10" type="ORF">GCM10025780_21420</name>
</gene>
<feature type="transmembrane region" description="Helical" evidence="7">
    <location>
        <begin position="31"/>
        <end position="57"/>
    </location>
</feature>
<dbReference type="EMBL" id="BAABLM010000003">
    <property type="protein sequence ID" value="GAA4676529.1"/>
    <property type="molecule type" value="Genomic_DNA"/>
</dbReference>
<evidence type="ECO:0000256" key="8">
    <source>
        <dbReference type="SAM" id="MobiDB-lite"/>
    </source>
</evidence>
<comment type="subcellular location">
    <subcellularLocation>
        <location evidence="1 7">Cell membrane</location>
        <topology evidence="1 7">Multi-pass membrane protein</topology>
    </subcellularLocation>
</comment>
<keyword evidence="6 7" id="KW-0472">Membrane</keyword>
<keyword evidence="11" id="KW-1185">Reference proteome</keyword>
<dbReference type="Gene3D" id="1.10.3720.10">
    <property type="entry name" value="MetI-like"/>
    <property type="match status" value="1"/>
</dbReference>
<dbReference type="InterPro" id="IPR035906">
    <property type="entry name" value="MetI-like_sf"/>
</dbReference>
<dbReference type="Proteomes" id="UP001501295">
    <property type="component" value="Unassembled WGS sequence"/>
</dbReference>
<name>A0ABP8VZZ7_9MICO</name>
<dbReference type="CDD" id="cd06261">
    <property type="entry name" value="TM_PBP2"/>
    <property type="match status" value="1"/>
</dbReference>
<evidence type="ECO:0000256" key="4">
    <source>
        <dbReference type="ARBA" id="ARBA00022692"/>
    </source>
</evidence>
<comment type="caution">
    <text evidence="10">The sequence shown here is derived from an EMBL/GenBank/DDBJ whole genome shotgun (WGS) entry which is preliminary data.</text>
</comment>
<keyword evidence="5 7" id="KW-1133">Transmembrane helix</keyword>
<protein>
    <submittedName>
        <fullName evidence="10">Carbohydrate ABC transporter permease</fullName>
    </submittedName>
</protein>
<evidence type="ECO:0000256" key="1">
    <source>
        <dbReference type="ARBA" id="ARBA00004651"/>
    </source>
</evidence>
<dbReference type="SUPFAM" id="SSF161098">
    <property type="entry name" value="MetI-like"/>
    <property type="match status" value="1"/>
</dbReference>
<feature type="domain" description="ABC transmembrane type-1" evidence="9">
    <location>
        <begin position="101"/>
        <end position="293"/>
    </location>
</feature>
<evidence type="ECO:0000313" key="11">
    <source>
        <dbReference type="Proteomes" id="UP001501295"/>
    </source>
</evidence>
<keyword evidence="3" id="KW-1003">Cell membrane</keyword>
<evidence type="ECO:0000313" key="10">
    <source>
        <dbReference type="EMBL" id="GAA4676529.1"/>
    </source>
</evidence>
<proteinExistence type="inferred from homology"/>
<sequence>MTVDTPLRPAETFDDKTTPQPKRGRGPRESVLSRSAAMLIMGVFTLYFLIPIFWLLVSSTKTLGNFNTTAALWFTPTSLQDGLTNLGRLFTYDGGIFPRWMLNSIVYATVAGALGTVLAAMCGYALAKYRFWGREALFNIFLGGVLVPATALALPLFLIFSKVQLTDTFWAVFLPSLVSPFGVYLSRIYAASSVPDEIIEAARIDGSSEVRTFFTVSVRLMSPALVTVFLFQFVAIWNNFFLPLVMLRSQTLFPVTLGLYTWNSNVSQYPELRTLVLVGAFVSIIPLLVAFLSLQRFWRSGLGAGGLK</sequence>
<feature type="transmembrane region" description="Helical" evidence="7">
    <location>
        <begin position="138"/>
        <end position="160"/>
    </location>
</feature>
<evidence type="ECO:0000256" key="7">
    <source>
        <dbReference type="RuleBase" id="RU363032"/>
    </source>
</evidence>
<evidence type="ECO:0000256" key="2">
    <source>
        <dbReference type="ARBA" id="ARBA00022448"/>
    </source>
</evidence>
<evidence type="ECO:0000256" key="6">
    <source>
        <dbReference type="ARBA" id="ARBA00023136"/>
    </source>
</evidence>
<dbReference type="PROSITE" id="PS50928">
    <property type="entry name" value="ABC_TM1"/>
    <property type="match status" value="1"/>
</dbReference>
<evidence type="ECO:0000256" key="3">
    <source>
        <dbReference type="ARBA" id="ARBA00022475"/>
    </source>
</evidence>
<dbReference type="PANTHER" id="PTHR43744:SF12">
    <property type="entry name" value="ABC TRANSPORTER PERMEASE PROTEIN MG189-RELATED"/>
    <property type="match status" value="1"/>
</dbReference>
<feature type="region of interest" description="Disordered" evidence="8">
    <location>
        <begin position="1"/>
        <end position="29"/>
    </location>
</feature>
<feature type="transmembrane region" description="Helical" evidence="7">
    <location>
        <begin position="274"/>
        <end position="294"/>
    </location>
</feature>
<dbReference type="Pfam" id="PF00528">
    <property type="entry name" value="BPD_transp_1"/>
    <property type="match status" value="1"/>
</dbReference>
<feature type="transmembrane region" description="Helical" evidence="7">
    <location>
        <begin position="105"/>
        <end position="126"/>
    </location>
</feature>
<dbReference type="PANTHER" id="PTHR43744">
    <property type="entry name" value="ABC TRANSPORTER PERMEASE PROTEIN MG189-RELATED-RELATED"/>
    <property type="match status" value="1"/>
</dbReference>
<keyword evidence="2 7" id="KW-0813">Transport</keyword>
<evidence type="ECO:0000256" key="5">
    <source>
        <dbReference type="ARBA" id="ARBA00022989"/>
    </source>
</evidence>
<reference evidence="11" key="1">
    <citation type="journal article" date="2019" name="Int. J. Syst. Evol. Microbiol.">
        <title>The Global Catalogue of Microorganisms (GCM) 10K type strain sequencing project: providing services to taxonomists for standard genome sequencing and annotation.</title>
        <authorList>
            <consortium name="The Broad Institute Genomics Platform"/>
            <consortium name="The Broad Institute Genome Sequencing Center for Infectious Disease"/>
            <person name="Wu L."/>
            <person name="Ma J."/>
        </authorList>
    </citation>
    <scope>NUCLEOTIDE SEQUENCE [LARGE SCALE GENOMIC DNA]</scope>
    <source>
        <strain evidence="11">JCM 18956</strain>
    </source>
</reference>
<feature type="transmembrane region" description="Helical" evidence="7">
    <location>
        <begin position="172"/>
        <end position="191"/>
    </location>
</feature>
<organism evidence="10 11">
    <name type="scientific">Frondihabitans cladoniiphilus</name>
    <dbReference type="NCBI Taxonomy" id="715785"/>
    <lineage>
        <taxon>Bacteria</taxon>
        <taxon>Bacillati</taxon>
        <taxon>Actinomycetota</taxon>
        <taxon>Actinomycetes</taxon>
        <taxon>Micrococcales</taxon>
        <taxon>Microbacteriaceae</taxon>
        <taxon>Frondihabitans</taxon>
    </lineage>
</organism>
<comment type="similarity">
    <text evidence="7">Belongs to the binding-protein-dependent transport system permease family.</text>
</comment>